<organism evidence="3 4">
    <name type="scientific">Streptomyces kurssanovii</name>
    <dbReference type="NCBI Taxonomy" id="67312"/>
    <lineage>
        <taxon>Bacteria</taxon>
        <taxon>Bacillati</taxon>
        <taxon>Actinomycetota</taxon>
        <taxon>Actinomycetes</taxon>
        <taxon>Kitasatosporales</taxon>
        <taxon>Streptomycetaceae</taxon>
        <taxon>Streptomyces</taxon>
    </lineage>
</organism>
<dbReference type="Proteomes" id="UP001552521">
    <property type="component" value="Unassembled WGS sequence"/>
</dbReference>
<feature type="region of interest" description="Disordered" evidence="1">
    <location>
        <begin position="27"/>
        <end position="155"/>
    </location>
</feature>
<feature type="compositionally biased region" description="Basic and acidic residues" evidence="1">
    <location>
        <begin position="112"/>
        <end position="124"/>
    </location>
</feature>
<feature type="signal peptide" evidence="2">
    <location>
        <begin position="1"/>
        <end position="22"/>
    </location>
</feature>
<accession>A0ABV3HXR4</accession>
<sequence length="170" mass="17897">MRTPRILASAVLLLLGVSGCVAVPTAPRPAPAPSLAPAGERSASPVVPSRVVQPSAREALASTGPKDPAEDKAGDRGGAKAQGEGRKAAEEPGRRVRPRRPAAGPARTVPVRPERRAAVPERRTQRPAPRPRPPRPRTSYDMRSLCEASDGVTHSDVTALCRDAYGSGRR</sequence>
<name>A0ABV3HXR4_9ACTN</name>
<dbReference type="RefSeq" id="WP_364596782.1">
    <property type="nucleotide sequence ID" value="NZ_JBFAQK010000031.1"/>
</dbReference>
<evidence type="ECO:0000256" key="1">
    <source>
        <dbReference type="SAM" id="MobiDB-lite"/>
    </source>
</evidence>
<evidence type="ECO:0000256" key="2">
    <source>
        <dbReference type="SAM" id="SignalP"/>
    </source>
</evidence>
<comment type="caution">
    <text evidence="3">The sequence shown here is derived from an EMBL/GenBank/DDBJ whole genome shotgun (WGS) entry which is preliminary data.</text>
</comment>
<evidence type="ECO:0000313" key="3">
    <source>
        <dbReference type="EMBL" id="MEV4683380.1"/>
    </source>
</evidence>
<keyword evidence="4" id="KW-1185">Reference proteome</keyword>
<proteinExistence type="predicted"/>
<gene>
    <name evidence="3" type="ORF">AB0K36_21645</name>
</gene>
<dbReference type="PROSITE" id="PS51257">
    <property type="entry name" value="PROKAR_LIPOPROTEIN"/>
    <property type="match status" value="1"/>
</dbReference>
<feature type="compositionally biased region" description="Low complexity" evidence="1">
    <location>
        <begin position="35"/>
        <end position="57"/>
    </location>
</feature>
<protein>
    <recommendedName>
        <fullName evidence="5">Lipoprotein</fullName>
    </recommendedName>
</protein>
<keyword evidence="2" id="KW-0732">Signal</keyword>
<feature type="chain" id="PRO_5046122043" description="Lipoprotein" evidence="2">
    <location>
        <begin position="23"/>
        <end position="170"/>
    </location>
</feature>
<feature type="compositionally biased region" description="Low complexity" evidence="1">
    <location>
        <begin position="101"/>
        <end position="111"/>
    </location>
</feature>
<evidence type="ECO:0008006" key="5">
    <source>
        <dbReference type="Google" id="ProtNLM"/>
    </source>
</evidence>
<feature type="compositionally biased region" description="Basic and acidic residues" evidence="1">
    <location>
        <begin position="67"/>
        <end position="94"/>
    </location>
</feature>
<reference evidence="3 4" key="1">
    <citation type="submission" date="2024-06" db="EMBL/GenBank/DDBJ databases">
        <title>The Natural Products Discovery Center: Release of the First 8490 Sequenced Strains for Exploring Actinobacteria Biosynthetic Diversity.</title>
        <authorList>
            <person name="Kalkreuter E."/>
            <person name="Kautsar S.A."/>
            <person name="Yang D."/>
            <person name="Bader C.D."/>
            <person name="Teijaro C.N."/>
            <person name="Fluegel L."/>
            <person name="Davis C.M."/>
            <person name="Simpson J.R."/>
            <person name="Lauterbach L."/>
            <person name="Steele A.D."/>
            <person name="Gui C."/>
            <person name="Meng S."/>
            <person name="Li G."/>
            <person name="Viehrig K."/>
            <person name="Ye F."/>
            <person name="Su P."/>
            <person name="Kiefer A.F."/>
            <person name="Nichols A."/>
            <person name="Cepeda A.J."/>
            <person name="Yan W."/>
            <person name="Fan B."/>
            <person name="Jiang Y."/>
            <person name="Adhikari A."/>
            <person name="Zheng C.-J."/>
            <person name="Schuster L."/>
            <person name="Cowan T.M."/>
            <person name="Smanski M.J."/>
            <person name="Chevrette M.G."/>
            <person name="De Carvalho L.P.S."/>
            <person name="Shen B."/>
        </authorList>
    </citation>
    <scope>NUCLEOTIDE SEQUENCE [LARGE SCALE GENOMIC DNA]</scope>
    <source>
        <strain evidence="3 4">NPDC049344</strain>
    </source>
</reference>
<dbReference type="EMBL" id="JBFAQK010000031">
    <property type="protein sequence ID" value="MEV4683380.1"/>
    <property type="molecule type" value="Genomic_DNA"/>
</dbReference>
<evidence type="ECO:0000313" key="4">
    <source>
        <dbReference type="Proteomes" id="UP001552521"/>
    </source>
</evidence>